<dbReference type="EMBL" id="NMUH01000611">
    <property type="protein sequence ID" value="MQL82131.1"/>
    <property type="molecule type" value="Genomic_DNA"/>
</dbReference>
<gene>
    <name evidence="2" type="ORF">Taro_014596</name>
</gene>
<sequence length="184" mass="20695">MKFKRRSKSRMEMRLSDERTLIILTLNCNGSQPVASYETMAGLTQALQNVVQAGNQAAAARNGAKDTMAKVEGIEGKDISKPTSIKRGSIDITGTFHNNNNNNDYNNNKRPTTGKSYGMEKKIKVEETITVEYCNFCNKPGHQADKCWKKTGLACDVGVRNIVYQTVPCYKTKWMEQNEQYGWP</sequence>
<dbReference type="Proteomes" id="UP000652761">
    <property type="component" value="Unassembled WGS sequence"/>
</dbReference>
<feature type="compositionally biased region" description="Low complexity" evidence="1">
    <location>
        <begin position="98"/>
        <end position="108"/>
    </location>
</feature>
<evidence type="ECO:0008006" key="4">
    <source>
        <dbReference type="Google" id="ProtNLM"/>
    </source>
</evidence>
<dbReference type="OrthoDB" id="1296147at2759"/>
<comment type="caution">
    <text evidence="2">The sequence shown here is derived from an EMBL/GenBank/DDBJ whole genome shotgun (WGS) entry which is preliminary data.</text>
</comment>
<dbReference type="AlphaFoldDB" id="A0A843UFC8"/>
<reference evidence="2" key="1">
    <citation type="submission" date="2017-07" db="EMBL/GenBank/DDBJ databases">
        <title>Taro Niue Genome Assembly and Annotation.</title>
        <authorList>
            <person name="Atibalentja N."/>
            <person name="Keating K."/>
            <person name="Fields C.J."/>
        </authorList>
    </citation>
    <scope>NUCLEOTIDE SEQUENCE</scope>
    <source>
        <strain evidence="2">Niue_2</strain>
        <tissue evidence="2">Leaf</tissue>
    </source>
</reference>
<proteinExistence type="predicted"/>
<organism evidence="2 3">
    <name type="scientific">Colocasia esculenta</name>
    <name type="common">Wild taro</name>
    <name type="synonym">Arum esculentum</name>
    <dbReference type="NCBI Taxonomy" id="4460"/>
    <lineage>
        <taxon>Eukaryota</taxon>
        <taxon>Viridiplantae</taxon>
        <taxon>Streptophyta</taxon>
        <taxon>Embryophyta</taxon>
        <taxon>Tracheophyta</taxon>
        <taxon>Spermatophyta</taxon>
        <taxon>Magnoliopsida</taxon>
        <taxon>Liliopsida</taxon>
        <taxon>Araceae</taxon>
        <taxon>Aroideae</taxon>
        <taxon>Colocasieae</taxon>
        <taxon>Colocasia</taxon>
    </lineage>
</organism>
<feature type="region of interest" description="Disordered" evidence="1">
    <location>
        <begin position="90"/>
        <end position="116"/>
    </location>
</feature>
<evidence type="ECO:0000313" key="3">
    <source>
        <dbReference type="Proteomes" id="UP000652761"/>
    </source>
</evidence>
<keyword evidence="3" id="KW-1185">Reference proteome</keyword>
<evidence type="ECO:0000256" key="1">
    <source>
        <dbReference type="SAM" id="MobiDB-lite"/>
    </source>
</evidence>
<accession>A0A843UFC8</accession>
<evidence type="ECO:0000313" key="2">
    <source>
        <dbReference type="EMBL" id="MQL82131.1"/>
    </source>
</evidence>
<name>A0A843UFC8_COLES</name>
<protein>
    <recommendedName>
        <fullName evidence="4">CCHC-type domain-containing protein</fullName>
    </recommendedName>
</protein>